<proteinExistence type="predicted"/>
<feature type="region of interest" description="Disordered" evidence="1">
    <location>
        <begin position="34"/>
        <end position="53"/>
    </location>
</feature>
<organism evidence="2 3">
    <name type="scientific">Athelia psychrophila</name>
    <dbReference type="NCBI Taxonomy" id="1759441"/>
    <lineage>
        <taxon>Eukaryota</taxon>
        <taxon>Fungi</taxon>
        <taxon>Dikarya</taxon>
        <taxon>Basidiomycota</taxon>
        <taxon>Agaricomycotina</taxon>
        <taxon>Agaricomycetes</taxon>
        <taxon>Agaricomycetidae</taxon>
        <taxon>Atheliales</taxon>
        <taxon>Atheliaceae</taxon>
        <taxon>Athelia</taxon>
    </lineage>
</organism>
<dbReference type="OrthoDB" id="10267539at2759"/>
<accession>A0A166JB12</accession>
<evidence type="ECO:0000313" key="2">
    <source>
        <dbReference type="EMBL" id="KZP20681.1"/>
    </source>
</evidence>
<dbReference type="SUPFAM" id="SSF54506">
    <property type="entry name" value="Diaminopimelate epimerase-like"/>
    <property type="match status" value="1"/>
</dbReference>
<dbReference type="EMBL" id="KV417553">
    <property type="protein sequence ID" value="KZP20681.1"/>
    <property type="molecule type" value="Genomic_DNA"/>
</dbReference>
<name>A0A166JB12_9AGAM</name>
<protein>
    <submittedName>
        <fullName evidence="2">Uncharacterized protein</fullName>
    </submittedName>
</protein>
<dbReference type="Gene3D" id="3.10.310.10">
    <property type="entry name" value="Diaminopimelate Epimerase, Chain A, domain 1"/>
    <property type="match status" value="1"/>
</dbReference>
<reference evidence="2 3" key="1">
    <citation type="journal article" date="2016" name="Mol. Biol. Evol.">
        <title>Comparative Genomics of Early-Diverging Mushroom-Forming Fungi Provides Insights into the Origins of Lignocellulose Decay Capabilities.</title>
        <authorList>
            <person name="Nagy L.G."/>
            <person name="Riley R."/>
            <person name="Tritt A."/>
            <person name="Adam C."/>
            <person name="Daum C."/>
            <person name="Floudas D."/>
            <person name="Sun H."/>
            <person name="Yadav J.S."/>
            <person name="Pangilinan J."/>
            <person name="Larsson K.H."/>
            <person name="Matsuura K."/>
            <person name="Barry K."/>
            <person name="Labutti K."/>
            <person name="Kuo R."/>
            <person name="Ohm R.A."/>
            <person name="Bhattacharya S.S."/>
            <person name="Shirouzu T."/>
            <person name="Yoshinaga Y."/>
            <person name="Martin F.M."/>
            <person name="Grigoriev I.V."/>
            <person name="Hibbett D.S."/>
        </authorList>
    </citation>
    <scope>NUCLEOTIDE SEQUENCE [LARGE SCALE GENOMIC DNA]</scope>
    <source>
        <strain evidence="2 3">CBS 109695</strain>
    </source>
</reference>
<evidence type="ECO:0000256" key="1">
    <source>
        <dbReference type="SAM" id="MobiDB-lite"/>
    </source>
</evidence>
<gene>
    <name evidence="2" type="ORF">FIBSPDRAFT_533512</name>
</gene>
<keyword evidence="3" id="KW-1185">Reference proteome</keyword>
<dbReference type="AlphaFoldDB" id="A0A166JB12"/>
<dbReference type="STRING" id="436010.A0A166JB12"/>
<dbReference type="Proteomes" id="UP000076532">
    <property type="component" value="Unassembled WGS sequence"/>
</dbReference>
<evidence type="ECO:0000313" key="3">
    <source>
        <dbReference type="Proteomes" id="UP000076532"/>
    </source>
</evidence>
<sequence length="148" mass="15752">MAPTPRYSSPQVLSVLETIRQQGTELMPLGPTAQAQPEFATLSPPPASASSSHSDTDIFVHAISMGVLHNVVPMAAVFRRCDARRAPHGVGVGLALAEGKKGVHGGVDQDWASERGGGCWGRARGDGEVRSVKIVRTGRRSMKGVVWW</sequence>